<reference evidence="2" key="2">
    <citation type="journal article" date="2014" name="ISME J.">
        <title>Microbial stratification in low pH oxic and suboxic macroscopic growths along an acid mine drainage.</title>
        <authorList>
            <person name="Mendez-Garcia C."/>
            <person name="Mesa V."/>
            <person name="Sprenger R.R."/>
            <person name="Richter M."/>
            <person name="Diez M.S."/>
            <person name="Solano J."/>
            <person name="Bargiela R."/>
            <person name="Golyshina O.V."/>
            <person name="Manteca A."/>
            <person name="Ramos J.L."/>
            <person name="Gallego J.R."/>
            <person name="Llorente I."/>
            <person name="Martins Dos Santos V.A."/>
            <person name="Jensen O.N."/>
            <person name="Pelaez A.I."/>
            <person name="Sanchez J."/>
            <person name="Ferrer M."/>
        </authorList>
    </citation>
    <scope>NUCLEOTIDE SEQUENCE</scope>
</reference>
<evidence type="ECO:0000259" key="1">
    <source>
        <dbReference type="Pfam" id="PF14104"/>
    </source>
</evidence>
<reference evidence="2" key="1">
    <citation type="submission" date="2013-08" db="EMBL/GenBank/DDBJ databases">
        <authorList>
            <person name="Mendez C."/>
            <person name="Richter M."/>
            <person name="Ferrer M."/>
            <person name="Sanchez J."/>
        </authorList>
    </citation>
    <scope>NUCLEOTIDE SEQUENCE</scope>
</reference>
<feature type="non-terminal residue" evidence="2">
    <location>
        <position position="192"/>
    </location>
</feature>
<proteinExistence type="predicted"/>
<evidence type="ECO:0000313" key="2">
    <source>
        <dbReference type="EMBL" id="EQD38400.1"/>
    </source>
</evidence>
<dbReference type="InterPro" id="IPR025457">
    <property type="entry name" value="DUF4277"/>
</dbReference>
<dbReference type="EMBL" id="AUZZ01008281">
    <property type="protein sequence ID" value="EQD38400.1"/>
    <property type="molecule type" value="Genomic_DNA"/>
</dbReference>
<feature type="domain" description="DUF4277" evidence="1">
    <location>
        <begin position="22"/>
        <end position="126"/>
    </location>
</feature>
<organism evidence="2">
    <name type="scientific">mine drainage metagenome</name>
    <dbReference type="NCBI Taxonomy" id="410659"/>
    <lineage>
        <taxon>unclassified sequences</taxon>
        <taxon>metagenomes</taxon>
        <taxon>ecological metagenomes</taxon>
    </lineage>
</organism>
<gene>
    <name evidence="2" type="ORF">B2A_11469</name>
</gene>
<comment type="caution">
    <text evidence="2">The sequence shown here is derived from an EMBL/GenBank/DDBJ whole genome shotgun (WGS) entry which is preliminary data.</text>
</comment>
<dbReference type="Pfam" id="PF14104">
    <property type="entry name" value="DUF4277"/>
    <property type="match status" value="1"/>
</dbReference>
<dbReference type="AlphaFoldDB" id="T1A982"/>
<accession>T1A982</accession>
<name>T1A982_9ZZZZ</name>
<protein>
    <submittedName>
        <fullName evidence="2">Transposase</fullName>
    </submittedName>
</protein>
<sequence length="192" mass="21809">MPLPPSSGPTSSFRGRTFELATYRLGELPLINRFLDRLRLEQVLRTRLPASSSTRESYVHCLLVLLRNLLVAREPLCDVPAWSHPYRPDLLGMPLEESALLNDDRLGRALEALFDTDRASLLTEIVVRAVREFGLELDRFHNDSTTITLQGLYRRADGRTVRGKRTAKAARGHSKDHRPDLKQLLWILTVSA</sequence>